<name>A0AAI8W160_9PEZI</name>
<feature type="region of interest" description="Disordered" evidence="1">
    <location>
        <begin position="197"/>
        <end position="218"/>
    </location>
</feature>
<evidence type="ECO:0000256" key="1">
    <source>
        <dbReference type="SAM" id="MobiDB-lite"/>
    </source>
</evidence>
<proteinExistence type="predicted"/>
<sequence length="238" mass="26551">MPKAPQRSTKAARAVGPVKDSSKTKDPKASHLYTDDNPATTIHGTGFKDEAAALRTLDLIRQRSLTYQFQTVNTMFHRAKHHPAMKKAAEGSGSTGNMRAAMDVFQTWLEETYPAEKETLRVGGGFKPLLSKKCMGRYISLIEDSADVSDDGKIFARTYVRLPKGKRLGNVLVDDTKPAEPDWERKRYQVLDGLVPEGEESEPNWKSSALWTGDSKPSPRHLELIAWAWSPVKESKLP</sequence>
<comment type="caution">
    <text evidence="2">The sequence shown here is derived from an EMBL/GenBank/DDBJ whole genome shotgun (WGS) entry which is preliminary data.</text>
</comment>
<feature type="compositionally biased region" description="Basic and acidic residues" evidence="1">
    <location>
        <begin position="20"/>
        <end position="29"/>
    </location>
</feature>
<reference evidence="2" key="1">
    <citation type="submission" date="2023-11" db="EMBL/GenBank/DDBJ databases">
        <authorList>
            <person name="Alioto T."/>
            <person name="Alioto T."/>
            <person name="Gomez Garrido J."/>
        </authorList>
    </citation>
    <scope>NUCLEOTIDE SEQUENCE</scope>
</reference>
<evidence type="ECO:0000313" key="2">
    <source>
        <dbReference type="EMBL" id="CAK3774006.1"/>
    </source>
</evidence>
<protein>
    <submittedName>
        <fullName evidence="2">Uncharacterized protein</fullName>
    </submittedName>
</protein>
<dbReference type="EMBL" id="CAVMBE010000002">
    <property type="protein sequence ID" value="CAK3774006.1"/>
    <property type="molecule type" value="Genomic_DNA"/>
</dbReference>
<accession>A0AAI8W160</accession>
<feature type="region of interest" description="Disordered" evidence="1">
    <location>
        <begin position="1"/>
        <end position="41"/>
    </location>
</feature>
<organism evidence="2 3">
    <name type="scientific">Lecanosticta acicola</name>
    <dbReference type="NCBI Taxonomy" id="111012"/>
    <lineage>
        <taxon>Eukaryota</taxon>
        <taxon>Fungi</taxon>
        <taxon>Dikarya</taxon>
        <taxon>Ascomycota</taxon>
        <taxon>Pezizomycotina</taxon>
        <taxon>Dothideomycetes</taxon>
        <taxon>Dothideomycetidae</taxon>
        <taxon>Mycosphaerellales</taxon>
        <taxon>Mycosphaerellaceae</taxon>
        <taxon>Lecanosticta</taxon>
    </lineage>
</organism>
<evidence type="ECO:0000313" key="3">
    <source>
        <dbReference type="Proteomes" id="UP001296104"/>
    </source>
</evidence>
<dbReference type="AlphaFoldDB" id="A0AAI8W160"/>
<dbReference type="Proteomes" id="UP001296104">
    <property type="component" value="Unassembled WGS sequence"/>
</dbReference>
<keyword evidence="3" id="KW-1185">Reference proteome</keyword>
<gene>
    <name evidence="2" type="ORF">LECACI_7A000473</name>
</gene>